<dbReference type="KEGG" id="tpol:Mal48_38290"/>
<gene>
    <name evidence="2" type="primary">kduD</name>
    <name evidence="2" type="ORF">Mal48_38290</name>
</gene>
<proteinExistence type="inferred from homology"/>
<evidence type="ECO:0000256" key="1">
    <source>
        <dbReference type="ARBA" id="ARBA00006484"/>
    </source>
</evidence>
<dbReference type="InterPro" id="IPR036291">
    <property type="entry name" value="NAD(P)-bd_dom_sf"/>
</dbReference>
<sequence length="264" mass="28510">MIDHMSIFDRFRLNGKRLFITGGSRGLGREMALAIADAGADVILTGRDQESLDQTANEIRNLGREAWTIQADMGNPTASESACTQALSEIGPIDILINNVGGRRENIPTEEMPLATWQELIDLNLTSVFVCTKIIGGAMIEAGRGGRIINISSINALVAGRNIHGRHYETAKAAVVQFTKAIAVDWAAYKITANAICPGGFMTAPNVRWSKENPEMIEDFRKQIPLGDFGPPEDLGPLAVYLASDASRYMTGATLVIDGGYTLV</sequence>
<evidence type="ECO:0000313" key="2">
    <source>
        <dbReference type="EMBL" id="QDT34567.1"/>
    </source>
</evidence>
<comment type="similarity">
    <text evidence="1">Belongs to the short-chain dehydrogenases/reductases (SDR) family.</text>
</comment>
<dbReference type="AlphaFoldDB" id="A0A517QSK3"/>
<dbReference type="Pfam" id="PF13561">
    <property type="entry name" value="adh_short_C2"/>
    <property type="match status" value="1"/>
</dbReference>
<dbReference type="EMBL" id="CP036267">
    <property type="protein sequence ID" value="QDT34567.1"/>
    <property type="molecule type" value="Genomic_DNA"/>
</dbReference>
<dbReference type="Gene3D" id="3.40.50.720">
    <property type="entry name" value="NAD(P)-binding Rossmann-like Domain"/>
    <property type="match status" value="1"/>
</dbReference>
<dbReference type="PANTHER" id="PTHR42879">
    <property type="entry name" value="3-OXOACYL-(ACYL-CARRIER-PROTEIN) REDUCTASE"/>
    <property type="match status" value="1"/>
</dbReference>
<dbReference type="EC" id="1.1.1.127" evidence="2"/>
<dbReference type="GO" id="GO:0047001">
    <property type="term" value="F:2-dehydro-3-deoxy-D-gluconate 5-dehydrogenase activity"/>
    <property type="evidence" value="ECO:0007669"/>
    <property type="project" value="UniProtKB-EC"/>
</dbReference>
<evidence type="ECO:0000313" key="3">
    <source>
        <dbReference type="Proteomes" id="UP000315724"/>
    </source>
</evidence>
<protein>
    <submittedName>
        <fullName evidence="2">2-dehydro-3-deoxy-D-gluconate 5-dehydrogenase</fullName>
        <ecNumber evidence="2">1.1.1.127</ecNumber>
    </submittedName>
</protein>
<organism evidence="2 3">
    <name type="scientific">Thalassoglobus polymorphus</name>
    <dbReference type="NCBI Taxonomy" id="2527994"/>
    <lineage>
        <taxon>Bacteria</taxon>
        <taxon>Pseudomonadati</taxon>
        <taxon>Planctomycetota</taxon>
        <taxon>Planctomycetia</taxon>
        <taxon>Planctomycetales</taxon>
        <taxon>Planctomycetaceae</taxon>
        <taxon>Thalassoglobus</taxon>
    </lineage>
</organism>
<reference evidence="2 3" key="1">
    <citation type="submission" date="2019-02" db="EMBL/GenBank/DDBJ databases">
        <title>Deep-cultivation of Planctomycetes and their phenomic and genomic characterization uncovers novel biology.</title>
        <authorList>
            <person name="Wiegand S."/>
            <person name="Jogler M."/>
            <person name="Boedeker C."/>
            <person name="Pinto D."/>
            <person name="Vollmers J."/>
            <person name="Rivas-Marin E."/>
            <person name="Kohn T."/>
            <person name="Peeters S.H."/>
            <person name="Heuer A."/>
            <person name="Rast P."/>
            <person name="Oberbeckmann S."/>
            <person name="Bunk B."/>
            <person name="Jeske O."/>
            <person name="Meyerdierks A."/>
            <person name="Storesund J.E."/>
            <person name="Kallscheuer N."/>
            <person name="Luecker S."/>
            <person name="Lage O.M."/>
            <person name="Pohl T."/>
            <person name="Merkel B.J."/>
            <person name="Hornburger P."/>
            <person name="Mueller R.-W."/>
            <person name="Bruemmer F."/>
            <person name="Labrenz M."/>
            <person name="Spormann A.M."/>
            <person name="Op den Camp H."/>
            <person name="Overmann J."/>
            <person name="Amann R."/>
            <person name="Jetten M.S.M."/>
            <person name="Mascher T."/>
            <person name="Medema M.H."/>
            <person name="Devos D.P."/>
            <person name="Kaster A.-K."/>
            <person name="Ovreas L."/>
            <person name="Rohde M."/>
            <person name="Galperin M.Y."/>
            <person name="Jogler C."/>
        </authorList>
    </citation>
    <scope>NUCLEOTIDE SEQUENCE [LARGE SCALE GENOMIC DNA]</scope>
    <source>
        <strain evidence="2 3">Mal48</strain>
    </source>
</reference>
<dbReference type="Proteomes" id="UP000315724">
    <property type="component" value="Chromosome"/>
</dbReference>
<dbReference type="SUPFAM" id="SSF51735">
    <property type="entry name" value="NAD(P)-binding Rossmann-fold domains"/>
    <property type="match status" value="1"/>
</dbReference>
<dbReference type="PRINTS" id="PR00080">
    <property type="entry name" value="SDRFAMILY"/>
</dbReference>
<accession>A0A517QSK3</accession>
<dbReference type="InterPro" id="IPR002347">
    <property type="entry name" value="SDR_fam"/>
</dbReference>
<keyword evidence="3" id="KW-1185">Reference proteome</keyword>
<dbReference type="InterPro" id="IPR050259">
    <property type="entry name" value="SDR"/>
</dbReference>
<name>A0A517QSK3_9PLAN</name>
<dbReference type="PRINTS" id="PR00081">
    <property type="entry name" value="GDHRDH"/>
</dbReference>
<dbReference type="FunFam" id="3.40.50.720:FF:000084">
    <property type="entry name" value="Short-chain dehydrogenase reductase"/>
    <property type="match status" value="1"/>
</dbReference>
<keyword evidence="2" id="KW-0560">Oxidoreductase</keyword>